<accession>A0A813PA90</accession>
<name>A0A813PA90_ADIRI</name>
<evidence type="ECO:0000256" key="1">
    <source>
        <dbReference type="SAM" id="MobiDB-lite"/>
    </source>
</evidence>
<dbReference type="OrthoDB" id="10020502at2759"/>
<feature type="compositionally biased region" description="Acidic residues" evidence="1">
    <location>
        <begin position="201"/>
        <end position="218"/>
    </location>
</feature>
<keyword evidence="4" id="KW-1185">Reference proteome</keyword>
<dbReference type="AlphaFoldDB" id="A0A813PA90"/>
<dbReference type="Proteomes" id="UP000663852">
    <property type="component" value="Unassembled WGS sequence"/>
</dbReference>
<protein>
    <submittedName>
        <fullName evidence="2">Uncharacterized protein</fullName>
    </submittedName>
</protein>
<evidence type="ECO:0000313" key="3">
    <source>
        <dbReference type="EMBL" id="CAF0908967.1"/>
    </source>
</evidence>
<dbReference type="EMBL" id="CAJNOJ010000035">
    <property type="protein sequence ID" value="CAF0908967.1"/>
    <property type="molecule type" value="Genomic_DNA"/>
</dbReference>
<reference evidence="2" key="1">
    <citation type="submission" date="2021-02" db="EMBL/GenBank/DDBJ databases">
        <authorList>
            <person name="Nowell W R."/>
        </authorList>
    </citation>
    <scope>NUCLEOTIDE SEQUENCE</scope>
</reference>
<dbReference type="InterPro" id="IPR029033">
    <property type="entry name" value="His_PPase_superfam"/>
</dbReference>
<organism evidence="2 4">
    <name type="scientific">Adineta ricciae</name>
    <name type="common">Rotifer</name>
    <dbReference type="NCBI Taxonomy" id="249248"/>
    <lineage>
        <taxon>Eukaryota</taxon>
        <taxon>Metazoa</taxon>
        <taxon>Spiralia</taxon>
        <taxon>Gnathifera</taxon>
        <taxon>Rotifera</taxon>
        <taxon>Eurotatoria</taxon>
        <taxon>Bdelloidea</taxon>
        <taxon>Adinetida</taxon>
        <taxon>Adinetidae</taxon>
        <taxon>Adineta</taxon>
    </lineage>
</organism>
<sequence>MHRLGQSFDRIFKRYKCWGEVHSLEHCRESWHKIQRLFFSLSSNSIRAPRHYVIFSHGNLLSGIVTYLMSGASWDRGHWGNVAPHCSVSVLSYKPGNLLPEIVLTPFQILNQSLPITINNINPRKMRLHEITSTGTIDEQTWSSIINSIIPERVIGSYTDQFSRVLRFIPGNKEEEQYMLSIFQQYCSQIRTTRERFDSNFDSDNEDDDTDETNEQHT</sequence>
<dbReference type="SUPFAM" id="SSF53254">
    <property type="entry name" value="Phosphoglycerate mutase-like"/>
    <property type="match status" value="1"/>
</dbReference>
<evidence type="ECO:0000313" key="2">
    <source>
        <dbReference type="EMBL" id="CAF0747387.1"/>
    </source>
</evidence>
<dbReference type="Proteomes" id="UP000663828">
    <property type="component" value="Unassembled WGS sequence"/>
</dbReference>
<comment type="caution">
    <text evidence="2">The sequence shown here is derived from an EMBL/GenBank/DDBJ whole genome shotgun (WGS) entry which is preliminary data.</text>
</comment>
<proteinExistence type="predicted"/>
<gene>
    <name evidence="3" type="ORF">EDS130_LOCUS10171</name>
    <name evidence="2" type="ORF">XAT740_LOCUS235</name>
</gene>
<dbReference type="EMBL" id="CAJNOR010000006">
    <property type="protein sequence ID" value="CAF0747387.1"/>
    <property type="molecule type" value="Genomic_DNA"/>
</dbReference>
<feature type="region of interest" description="Disordered" evidence="1">
    <location>
        <begin position="197"/>
        <end position="218"/>
    </location>
</feature>
<evidence type="ECO:0000313" key="4">
    <source>
        <dbReference type="Proteomes" id="UP000663828"/>
    </source>
</evidence>